<keyword evidence="3" id="KW-0813">Transport</keyword>
<keyword evidence="5 8" id="KW-0812">Transmembrane</keyword>
<dbReference type="PANTHER" id="PTHR34702:SF1">
    <property type="entry name" value="NA(+)_H(+) ANTIPORTER SUBUNIT F"/>
    <property type="match status" value="1"/>
</dbReference>
<evidence type="ECO:0000256" key="5">
    <source>
        <dbReference type="ARBA" id="ARBA00022692"/>
    </source>
</evidence>
<comment type="caution">
    <text evidence="9">The sequence shown here is derived from an EMBL/GenBank/DDBJ whole genome shotgun (WGS) entry which is preliminary data.</text>
</comment>
<evidence type="ECO:0000256" key="4">
    <source>
        <dbReference type="ARBA" id="ARBA00022475"/>
    </source>
</evidence>
<feature type="transmembrane region" description="Helical" evidence="8">
    <location>
        <begin position="36"/>
        <end position="56"/>
    </location>
</feature>
<comment type="subcellular location">
    <subcellularLocation>
        <location evidence="1">Cell membrane</location>
        <topology evidence="1">Multi-pass membrane protein</topology>
    </subcellularLocation>
</comment>
<accession>A0ABT8RYT5</accession>
<dbReference type="InterPro" id="IPR007208">
    <property type="entry name" value="MrpF/PhaF-like"/>
</dbReference>
<dbReference type="RefSeq" id="WP_301803077.1">
    <property type="nucleotide sequence ID" value="NZ_JAUJZH010000001.1"/>
</dbReference>
<feature type="transmembrane region" description="Helical" evidence="8">
    <location>
        <begin position="6"/>
        <end position="24"/>
    </location>
</feature>
<reference evidence="9" key="1">
    <citation type="submission" date="2023-06" db="EMBL/GenBank/DDBJ databases">
        <authorList>
            <person name="Jiang Y."/>
            <person name="Liu Q."/>
        </authorList>
    </citation>
    <scope>NUCLEOTIDE SEQUENCE</scope>
    <source>
        <strain evidence="9">CGMCC 1.12090</strain>
    </source>
</reference>
<sequence>MTEFLLGASAFVLLTVAVGLICILRGPDDVDRMMSVQLFGTAGIAALLLLGAAIGAEAVVDLALILAVLAAFAALAFVKAGSRPGAVHTEPEDRA</sequence>
<evidence type="ECO:0000313" key="10">
    <source>
        <dbReference type="Proteomes" id="UP001169027"/>
    </source>
</evidence>
<dbReference type="Pfam" id="PF04066">
    <property type="entry name" value="MrpF_PhaF"/>
    <property type="match status" value="1"/>
</dbReference>
<evidence type="ECO:0000256" key="1">
    <source>
        <dbReference type="ARBA" id="ARBA00004651"/>
    </source>
</evidence>
<dbReference type="Proteomes" id="UP001169027">
    <property type="component" value="Unassembled WGS sequence"/>
</dbReference>
<evidence type="ECO:0000256" key="6">
    <source>
        <dbReference type="ARBA" id="ARBA00022989"/>
    </source>
</evidence>
<keyword evidence="10" id="KW-1185">Reference proteome</keyword>
<proteinExistence type="inferred from homology"/>
<dbReference type="PANTHER" id="PTHR34702">
    <property type="entry name" value="NA(+)/H(+) ANTIPORTER SUBUNIT F1"/>
    <property type="match status" value="1"/>
</dbReference>
<keyword evidence="6 8" id="KW-1133">Transmembrane helix</keyword>
<name>A0ABT8RYT5_9BURK</name>
<evidence type="ECO:0000313" key="9">
    <source>
        <dbReference type="EMBL" id="MDO1531079.1"/>
    </source>
</evidence>
<gene>
    <name evidence="9" type="ORF">Q2T77_02165</name>
</gene>
<keyword evidence="4" id="KW-1003">Cell membrane</keyword>
<protein>
    <submittedName>
        <fullName evidence="9">Monovalent cation/H+ antiporter complex subunit F</fullName>
    </submittedName>
</protein>
<evidence type="ECO:0000256" key="8">
    <source>
        <dbReference type="SAM" id="Phobius"/>
    </source>
</evidence>
<evidence type="ECO:0000256" key="2">
    <source>
        <dbReference type="ARBA" id="ARBA00009212"/>
    </source>
</evidence>
<feature type="transmembrane region" description="Helical" evidence="8">
    <location>
        <begin position="62"/>
        <end position="78"/>
    </location>
</feature>
<organism evidence="9 10">
    <name type="scientific">Variovorax ginsengisoli</name>
    <dbReference type="NCBI Taxonomy" id="363844"/>
    <lineage>
        <taxon>Bacteria</taxon>
        <taxon>Pseudomonadati</taxon>
        <taxon>Pseudomonadota</taxon>
        <taxon>Betaproteobacteria</taxon>
        <taxon>Burkholderiales</taxon>
        <taxon>Comamonadaceae</taxon>
        <taxon>Variovorax</taxon>
    </lineage>
</organism>
<evidence type="ECO:0000256" key="7">
    <source>
        <dbReference type="ARBA" id="ARBA00023136"/>
    </source>
</evidence>
<evidence type="ECO:0000256" key="3">
    <source>
        <dbReference type="ARBA" id="ARBA00022448"/>
    </source>
</evidence>
<dbReference type="EMBL" id="JAUKVY010000001">
    <property type="protein sequence ID" value="MDO1531079.1"/>
    <property type="molecule type" value="Genomic_DNA"/>
</dbReference>
<keyword evidence="7 8" id="KW-0472">Membrane</keyword>
<comment type="similarity">
    <text evidence="2">Belongs to the CPA3 antiporters (TC 2.A.63) subunit F family.</text>
</comment>